<dbReference type="InterPro" id="IPR036938">
    <property type="entry name" value="PAP2/HPO_sf"/>
</dbReference>
<proteinExistence type="predicted"/>
<name>A0A0W8E4X2_9ZZZZ</name>
<dbReference type="SMART" id="SM00014">
    <property type="entry name" value="acidPPc"/>
    <property type="match status" value="1"/>
</dbReference>
<dbReference type="Pfam" id="PF01569">
    <property type="entry name" value="PAP2"/>
    <property type="match status" value="1"/>
</dbReference>
<evidence type="ECO:0000259" key="8">
    <source>
        <dbReference type="SMART" id="SM00014"/>
    </source>
</evidence>
<keyword evidence="6 7" id="KW-0472">Membrane</keyword>
<feature type="transmembrane region" description="Helical" evidence="7">
    <location>
        <begin position="126"/>
        <end position="148"/>
    </location>
</feature>
<dbReference type="GO" id="GO:0005886">
    <property type="term" value="C:plasma membrane"/>
    <property type="evidence" value="ECO:0007669"/>
    <property type="project" value="UniProtKB-SubCell"/>
</dbReference>
<dbReference type="SUPFAM" id="SSF48317">
    <property type="entry name" value="Acid phosphatase/Vanadium-dependent haloperoxidase"/>
    <property type="match status" value="1"/>
</dbReference>
<evidence type="ECO:0000256" key="5">
    <source>
        <dbReference type="ARBA" id="ARBA00022989"/>
    </source>
</evidence>
<evidence type="ECO:0000256" key="7">
    <source>
        <dbReference type="SAM" id="Phobius"/>
    </source>
</evidence>
<dbReference type="AlphaFoldDB" id="A0A0W8E4X2"/>
<organism evidence="9">
    <name type="scientific">hydrocarbon metagenome</name>
    <dbReference type="NCBI Taxonomy" id="938273"/>
    <lineage>
        <taxon>unclassified sequences</taxon>
        <taxon>metagenomes</taxon>
        <taxon>ecological metagenomes</taxon>
    </lineage>
</organism>
<keyword evidence="5 7" id="KW-1133">Transmembrane helix</keyword>
<comment type="subcellular location">
    <subcellularLocation>
        <location evidence="1">Cell membrane</location>
        <topology evidence="1">Multi-pass membrane protein</topology>
    </subcellularLocation>
</comment>
<feature type="transmembrane region" description="Helical" evidence="7">
    <location>
        <begin position="70"/>
        <end position="93"/>
    </location>
</feature>
<feature type="domain" description="Phosphatidic acid phosphatase type 2/haloperoxidase" evidence="8">
    <location>
        <begin position="33"/>
        <end position="140"/>
    </location>
</feature>
<sequence length="149" mass="16532">MQLITQIGSWFFCIIFPIILILSPSYETVVNGTRIAVILALSQIIVYLVKRIVNRPRPYRALNNVIANRLPVCVYSFPSGHTCAAFCLALVLANGYPHYQALFLAVAGLVGISRIYLGVHYPTDVLVGFMVAYGSFTLEHMFSVSSLFI</sequence>
<feature type="transmembrane region" description="Helical" evidence="7">
    <location>
        <begin position="7"/>
        <end position="26"/>
    </location>
</feature>
<evidence type="ECO:0000313" key="9">
    <source>
        <dbReference type="EMBL" id="KUG03457.1"/>
    </source>
</evidence>
<evidence type="ECO:0000256" key="4">
    <source>
        <dbReference type="ARBA" id="ARBA00022801"/>
    </source>
</evidence>
<feature type="transmembrane region" description="Helical" evidence="7">
    <location>
        <begin position="99"/>
        <end position="119"/>
    </location>
</feature>
<keyword evidence="4" id="KW-0378">Hydrolase</keyword>
<keyword evidence="2" id="KW-1003">Cell membrane</keyword>
<evidence type="ECO:0000256" key="2">
    <source>
        <dbReference type="ARBA" id="ARBA00022475"/>
    </source>
</evidence>
<evidence type="ECO:0000256" key="1">
    <source>
        <dbReference type="ARBA" id="ARBA00004651"/>
    </source>
</evidence>
<dbReference type="GO" id="GO:0016787">
    <property type="term" value="F:hydrolase activity"/>
    <property type="evidence" value="ECO:0007669"/>
    <property type="project" value="UniProtKB-KW"/>
</dbReference>
<gene>
    <name evidence="9" type="ORF">ASZ90_019140</name>
</gene>
<feature type="transmembrane region" description="Helical" evidence="7">
    <location>
        <begin position="32"/>
        <end position="49"/>
    </location>
</feature>
<evidence type="ECO:0000256" key="6">
    <source>
        <dbReference type="ARBA" id="ARBA00023136"/>
    </source>
</evidence>
<reference evidence="9" key="1">
    <citation type="journal article" date="2015" name="Proc. Natl. Acad. Sci. U.S.A.">
        <title>Networks of energetic and metabolic interactions define dynamics in microbial communities.</title>
        <authorList>
            <person name="Embree M."/>
            <person name="Liu J.K."/>
            <person name="Al-Bassam M.M."/>
            <person name="Zengler K."/>
        </authorList>
    </citation>
    <scope>NUCLEOTIDE SEQUENCE</scope>
</reference>
<evidence type="ECO:0000256" key="3">
    <source>
        <dbReference type="ARBA" id="ARBA00022692"/>
    </source>
</evidence>
<keyword evidence="3 7" id="KW-0812">Transmembrane</keyword>
<comment type="caution">
    <text evidence="9">The sequence shown here is derived from an EMBL/GenBank/DDBJ whole genome shotgun (WGS) entry which is preliminary data.</text>
</comment>
<protein>
    <submittedName>
        <fullName evidence="9">Membrane-associated phospholipid phosphatase</fullName>
    </submittedName>
</protein>
<dbReference type="InterPro" id="IPR000326">
    <property type="entry name" value="PAP2/HPO"/>
</dbReference>
<dbReference type="EMBL" id="LNQE01001880">
    <property type="protein sequence ID" value="KUG03457.1"/>
    <property type="molecule type" value="Genomic_DNA"/>
</dbReference>
<accession>A0A0W8E4X2</accession>
<dbReference type="PANTHER" id="PTHR14969:SF62">
    <property type="entry name" value="DECAPRENYLPHOSPHORYL-5-PHOSPHORIBOSE PHOSPHATASE RV3807C-RELATED"/>
    <property type="match status" value="1"/>
</dbReference>
<dbReference type="Gene3D" id="1.20.144.10">
    <property type="entry name" value="Phosphatidic acid phosphatase type 2/haloperoxidase"/>
    <property type="match status" value="1"/>
</dbReference>
<dbReference type="PANTHER" id="PTHR14969">
    <property type="entry name" value="SPHINGOSINE-1-PHOSPHATE PHOSPHOHYDROLASE"/>
    <property type="match status" value="1"/>
</dbReference>